<keyword evidence="3" id="KW-1185">Reference proteome</keyword>
<organism evidence="2 3">
    <name type="scientific">Sorangium cellulosum (strain So ce56)</name>
    <name type="common">Polyangium cellulosum (strain So ce56)</name>
    <dbReference type="NCBI Taxonomy" id="448385"/>
    <lineage>
        <taxon>Bacteria</taxon>
        <taxon>Pseudomonadati</taxon>
        <taxon>Myxococcota</taxon>
        <taxon>Polyangia</taxon>
        <taxon>Polyangiales</taxon>
        <taxon>Polyangiaceae</taxon>
        <taxon>Sorangium</taxon>
    </lineage>
</organism>
<dbReference type="STRING" id="448385.sce8900"/>
<dbReference type="KEGG" id="scl:sce8900"/>
<accession>A9G8U9</accession>
<protein>
    <submittedName>
        <fullName evidence="2">Uncharacterized protein</fullName>
    </submittedName>
</protein>
<feature type="region of interest" description="Disordered" evidence="1">
    <location>
        <begin position="1"/>
        <end position="28"/>
    </location>
</feature>
<evidence type="ECO:0000256" key="1">
    <source>
        <dbReference type="SAM" id="MobiDB-lite"/>
    </source>
</evidence>
<reference evidence="2 3" key="1">
    <citation type="journal article" date="2007" name="Nat. Biotechnol.">
        <title>Complete genome sequence of the myxobacterium Sorangium cellulosum.</title>
        <authorList>
            <person name="Schneiker S."/>
            <person name="Perlova O."/>
            <person name="Kaiser O."/>
            <person name="Gerth K."/>
            <person name="Alici A."/>
            <person name="Altmeyer M.O."/>
            <person name="Bartels D."/>
            <person name="Bekel T."/>
            <person name="Beyer S."/>
            <person name="Bode E."/>
            <person name="Bode H.B."/>
            <person name="Bolten C.J."/>
            <person name="Choudhuri J.V."/>
            <person name="Doss S."/>
            <person name="Elnakady Y.A."/>
            <person name="Frank B."/>
            <person name="Gaigalat L."/>
            <person name="Goesmann A."/>
            <person name="Groeger C."/>
            <person name="Gross F."/>
            <person name="Jelsbak L."/>
            <person name="Jelsbak L."/>
            <person name="Kalinowski J."/>
            <person name="Kegler C."/>
            <person name="Knauber T."/>
            <person name="Konietzny S."/>
            <person name="Kopp M."/>
            <person name="Krause L."/>
            <person name="Krug D."/>
            <person name="Linke B."/>
            <person name="Mahmud T."/>
            <person name="Martinez-Arias R."/>
            <person name="McHardy A.C."/>
            <person name="Merai M."/>
            <person name="Meyer F."/>
            <person name="Mormann S."/>
            <person name="Munoz-Dorado J."/>
            <person name="Perez J."/>
            <person name="Pradella S."/>
            <person name="Rachid S."/>
            <person name="Raddatz G."/>
            <person name="Rosenau F."/>
            <person name="Rueckert C."/>
            <person name="Sasse F."/>
            <person name="Scharfe M."/>
            <person name="Schuster S.C."/>
            <person name="Suen G."/>
            <person name="Treuner-Lange A."/>
            <person name="Velicer G.J."/>
            <person name="Vorholter F.-J."/>
            <person name="Weissman K.J."/>
            <person name="Welch R.D."/>
            <person name="Wenzel S.C."/>
            <person name="Whitworth D.E."/>
            <person name="Wilhelm S."/>
            <person name="Wittmann C."/>
            <person name="Bloecker H."/>
            <person name="Puehler A."/>
            <person name="Mueller R."/>
        </authorList>
    </citation>
    <scope>NUCLEOTIDE SEQUENCE [LARGE SCALE GENOMIC DNA]</scope>
    <source>
        <strain evidence="3">So ce56</strain>
    </source>
</reference>
<dbReference type="Proteomes" id="UP000002139">
    <property type="component" value="Chromosome"/>
</dbReference>
<name>A9G8U9_SORC5</name>
<dbReference type="AlphaFoldDB" id="A9G8U9"/>
<gene>
    <name evidence="2" type="ordered locus">sce8900</name>
</gene>
<evidence type="ECO:0000313" key="3">
    <source>
        <dbReference type="Proteomes" id="UP000002139"/>
    </source>
</evidence>
<evidence type="ECO:0000313" key="2">
    <source>
        <dbReference type="EMBL" id="CAN99072.1"/>
    </source>
</evidence>
<dbReference type="EMBL" id="AM746676">
    <property type="protein sequence ID" value="CAN99072.1"/>
    <property type="molecule type" value="Genomic_DNA"/>
</dbReference>
<dbReference type="HOGENOM" id="CLU_2439199_0_0_7"/>
<proteinExistence type="predicted"/>
<sequence length="90" mass="9768">MSGAERSNTHERRTSGNCGPYCTSTRTSALGVGSPYCIRVASRMEHDRARSAFVVAGARGHDDASFLVPLFDTGKHRCSQPRSPDTSPFH</sequence>